<evidence type="ECO:0000256" key="2">
    <source>
        <dbReference type="ARBA" id="ARBA00008647"/>
    </source>
</evidence>
<dbReference type="GO" id="GO:0005829">
    <property type="term" value="C:cytosol"/>
    <property type="evidence" value="ECO:0007669"/>
    <property type="project" value="TreeGrafter"/>
</dbReference>
<feature type="compositionally biased region" description="Polar residues" evidence="4">
    <location>
        <begin position="58"/>
        <end position="72"/>
    </location>
</feature>
<dbReference type="Pfam" id="PF02760">
    <property type="entry name" value="HIN"/>
    <property type="match status" value="1"/>
</dbReference>
<evidence type="ECO:0000259" key="5">
    <source>
        <dbReference type="PROSITE" id="PS50834"/>
    </source>
</evidence>
<comment type="subcellular location">
    <subcellularLocation>
        <location evidence="1">Nucleus</location>
    </subcellularLocation>
</comment>
<feature type="domain" description="HIN-200" evidence="5">
    <location>
        <begin position="65"/>
        <end position="265"/>
    </location>
</feature>
<reference evidence="6 7" key="1">
    <citation type="journal article" date="2023" name="bioRxiv">
        <title>Conserved and derived expression patterns and positive selection on dental genes reveal complex evolutionary context of ever-growing rodent molars.</title>
        <authorList>
            <person name="Calamari Z.T."/>
            <person name="Song A."/>
            <person name="Cohen E."/>
            <person name="Akter M."/>
            <person name="Roy R.D."/>
            <person name="Hallikas O."/>
            <person name="Christensen M.M."/>
            <person name="Li P."/>
            <person name="Marangoni P."/>
            <person name="Jernvall J."/>
            <person name="Klein O.D."/>
        </authorList>
    </citation>
    <scope>NUCLEOTIDE SEQUENCE [LARGE SCALE GENOMIC DNA]</scope>
    <source>
        <strain evidence="6">V071</strain>
    </source>
</reference>
<feature type="region of interest" description="Disordered" evidence="4">
    <location>
        <begin position="1"/>
        <end position="75"/>
    </location>
</feature>
<dbReference type="GO" id="GO:0002218">
    <property type="term" value="P:activation of innate immune response"/>
    <property type="evidence" value="ECO:0007669"/>
    <property type="project" value="InterPro"/>
</dbReference>
<dbReference type="PANTHER" id="PTHR12200:SF25">
    <property type="entry name" value="PYRIN AND HIN DOMAIN-CONTAINING PROTEIN 1"/>
    <property type="match status" value="1"/>
</dbReference>
<keyword evidence="3" id="KW-0539">Nucleus</keyword>
<evidence type="ECO:0000313" key="6">
    <source>
        <dbReference type="EMBL" id="KAK7801179.1"/>
    </source>
</evidence>
<keyword evidence="7" id="KW-1185">Reference proteome</keyword>
<dbReference type="Proteomes" id="UP001488838">
    <property type="component" value="Unassembled WGS sequence"/>
</dbReference>
<name>A0AAW0HHD4_MYOGA</name>
<dbReference type="EMBL" id="JBBHLL010000516">
    <property type="protein sequence ID" value="KAK7801179.1"/>
    <property type="molecule type" value="Genomic_DNA"/>
</dbReference>
<dbReference type="InterPro" id="IPR012340">
    <property type="entry name" value="NA-bd_OB-fold"/>
</dbReference>
<gene>
    <name evidence="6" type="ORF">U0070_021124</name>
</gene>
<feature type="compositionally biased region" description="Polar residues" evidence="4">
    <location>
        <begin position="1"/>
        <end position="31"/>
    </location>
</feature>
<proteinExistence type="inferred from homology"/>
<dbReference type="PANTHER" id="PTHR12200">
    <property type="entry name" value="INTERFERON-INDUCIBLE PROTEIN AIM2 FAMILY MEMBER"/>
    <property type="match status" value="1"/>
</dbReference>
<dbReference type="AlphaFoldDB" id="A0AAW0HHD4"/>
<dbReference type="GO" id="GO:0005654">
    <property type="term" value="C:nucleoplasm"/>
    <property type="evidence" value="ECO:0007669"/>
    <property type="project" value="TreeGrafter"/>
</dbReference>
<accession>A0AAW0HHD4</accession>
<evidence type="ECO:0000256" key="3">
    <source>
        <dbReference type="ARBA" id="ARBA00023242"/>
    </source>
</evidence>
<dbReference type="InterPro" id="IPR040205">
    <property type="entry name" value="HIN-200"/>
</dbReference>
<evidence type="ECO:0000256" key="1">
    <source>
        <dbReference type="ARBA" id="ARBA00004123"/>
    </source>
</evidence>
<sequence>MKKSCKTSAATEDTLPETMSQLNIESPSSTPLADDQHQTAPSHSLDLAESLPTPAPGLTNQKTQTPSQSTTRGAVAQNEAMTVTVLDVSEQIEYESKEHEIKSMFHAKVATANKYFNVKVFSLKLKEKFKIRNVINIANYVQFKGILVINRNSSVTKVGYNGVIVVPNRTAEETLMISDINKIVCRAPFYGTLTLNKKKVYSKNTIYEMMDEGDEDEIIEVVGRGRCFNINCEKGDKLQLFDFELTRTKNHAKLVSGIHSFIKVIKVEKKENIPSSSKPE</sequence>
<comment type="caution">
    <text evidence="6">The sequence shown here is derived from an EMBL/GenBank/DDBJ whole genome shotgun (WGS) entry which is preliminary data.</text>
</comment>
<dbReference type="PROSITE" id="PS50834">
    <property type="entry name" value="HIN_200"/>
    <property type="match status" value="1"/>
</dbReference>
<organism evidence="6 7">
    <name type="scientific">Myodes glareolus</name>
    <name type="common">Bank vole</name>
    <name type="synonym">Clethrionomys glareolus</name>
    <dbReference type="NCBI Taxonomy" id="447135"/>
    <lineage>
        <taxon>Eukaryota</taxon>
        <taxon>Metazoa</taxon>
        <taxon>Chordata</taxon>
        <taxon>Craniata</taxon>
        <taxon>Vertebrata</taxon>
        <taxon>Euteleostomi</taxon>
        <taxon>Mammalia</taxon>
        <taxon>Eutheria</taxon>
        <taxon>Euarchontoglires</taxon>
        <taxon>Glires</taxon>
        <taxon>Rodentia</taxon>
        <taxon>Myomorpha</taxon>
        <taxon>Muroidea</taxon>
        <taxon>Cricetidae</taxon>
        <taxon>Arvicolinae</taxon>
        <taxon>Myodes</taxon>
    </lineage>
</organism>
<dbReference type="GO" id="GO:0003690">
    <property type="term" value="F:double-stranded DNA binding"/>
    <property type="evidence" value="ECO:0007669"/>
    <property type="project" value="TreeGrafter"/>
</dbReference>
<comment type="similarity">
    <text evidence="2">Belongs to the HIN-200 family.</text>
</comment>
<dbReference type="GO" id="GO:0005730">
    <property type="term" value="C:nucleolus"/>
    <property type="evidence" value="ECO:0007669"/>
    <property type="project" value="TreeGrafter"/>
</dbReference>
<dbReference type="GO" id="GO:0035458">
    <property type="term" value="P:cellular response to interferon-beta"/>
    <property type="evidence" value="ECO:0007669"/>
    <property type="project" value="InterPro"/>
</dbReference>
<dbReference type="InterPro" id="IPR004021">
    <property type="entry name" value="HIN200/IF120x"/>
</dbReference>
<dbReference type="SUPFAM" id="SSF159141">
    <property type="entry name" value="HIN-2000 domain-like"/>
    <property type="match status" value="2"/>
</dbReference>
<evidence type="ECO:0000313" key="7">
    <source>
        <dbReference type="Proteomes" id="UP001488838"/>
    </source>
</evidence>
<protein>
    <recommendedName>
        <fullName evidence="5">HIN-200 domain-containing protein</fullName>
    </recommendedName>
</protein>
<dbReference type="Gene3D" id="2.40.50.140">
    <property type="entry name" value="Nucleic acid-binding proteins"/>
    <property type="match status" value="2"/>
</dbReference>
<evidence type="ECO:0000256" key="4">
    <source>
        <dbReference type="SAM" id="MobiDB-lite"/>
    </source>
</evidence>